<evidence type="ECO:0008006" key="3">
    <source>
        <dbReference type="Google" id="ProtNLM"/>
    </source>
</evidence>
<sequence>MKLVVIGGEPLDLLESWVVELFGDIKTDPKFGQLWRQKVLFGKAVNYIA</sequence>
<dbReference type="STRING" id="109376.A0A0D3BMA9"/>
<evidence type="ECO:0000313" key="1">
    <source>
        <dbReference type="EnsemblPlants" id="Bo3g176000.1"/>
    </source>
</evidence>
<keyword evidence="2" id="KW-1185">Reference proteome</keyword>
<organism evidence="1 2">
    <name type="scientific">Brassica oleracea var. oleracea</name>
    <dbReference type="NCBI Taxonomy" id="109376"/>
    <lineage>
        <taxon>Eukaryota</taxon>
        <taxon>Viridiplantae</taxon>
        <taxon>Streptophyta</taxon>
        <taxon>Embryophyta</taxon>
        <taxon>Tracheophyta</taxon>
        <taxon>Spermatophyta</taxon>
        <taxon>Magnoliopsida</taxon>
        <taxon>eudicotyledons</taxon>
        <taxon>Gunneridae</taxon>
        <taxon>Pentapetalae</taxon>
        <taxon>rosids</taxon>
        <taxon>malvids</taxon>
        <taxon>Brassicales</taxon>
        <taxon>Brassicaceae</taxon>
        <taxon>Brassiceae</taxon>
        <taxon>Brassica</taxon>
    </lineage>
</organism>
<dbReference type="HOGENOM" id="CLU_3144806_0_0_1"/>
<proteinExistence type="predicted"/>
<reference evidence="1 2" key="1">
    <citation type="journal article" date="2014" name="Genome Biol.">
        <title>Transcriptome and methylome profiling reveals relics of genome dominance in the mesopolyploid Brassica oleracea.</title>
        <authorList>
            <person name="Parkin I.A."/>
            <person name="Koh C."/>
            <person name="Tang H."/>
            <person name="Robinson S.J."/>
            <person name="Kagale S."/>
            <person name="Clarke W.E."/>
            <person name="Town C.D."/>
            <person name="Nixon J."/>
            <person name="Krishnakumar V."/>
            <person name="Bidwell S.L."/>
            <person name="Denoeud F."/>
            <person name="Belcram H."/>
            <person name="Links M.G."/>
            <person name="Just J."/>
            <person name="Clarke C."/>
            <person name="Bender T."/>
            <person name="Huebert T."/>
            <person name="Mason A.S."/>
            <person name="Pires J.C."/>
            <person name="Barker G."/>
            <person name="Moore J."/>
            <person name="Walley P.G."/>
            <person name="Manoli S."/>
            <person name="Batley J."/>
            <person name="Edwards D."/>
            <person name="Nelson M.N."/>
            <person name="Wang X."/>
            <person name="Paterson A.H."/>
            <person name="King G."/>
            <person name="Bancroft I."/>
            <person name="Chalhoub B."/>
            <person name="Sharpe A.G."/>
        </authorList>
    </citation>
    <scope>NUCLEOTIDE SEQUENCE</scope>
    <source>
        <strain evidence="1 2">cv. TO1000</strain>
    </source>
</reference>
<dbReference type="Gramene" id="Bo3g176000.1">
    <property type="protein sequence ID" value="Bo3g176000.1"/>
    <property type="gene ID" value="Bo3g176000"/>
</dbReference>
<dbReference type="AlphaFoldDB" id="A0A0D3BMA9"/>
<dbReference type="EnsemblPlants" id="Bo3g176000.1">
    <property type="protein sequence ID" value="Bo3g176000.1"/>
    <property type="gene ID" value="Bo3g176000"/>
</dbReference>
<protein>
    <recommendedName>
        <fullName evidence="3">Peptidase M16 C-terminal domain-containing protein</fullName>
    </recommendedName>
</protein>
<dbReference type="Proteomes" id="UP000032141">
    <property type="component" value="Chromosome C3"/>
</dbReference>
<accession>A0A0D3BMA9</accession>
<evidence type="ECO:0000313" key="2">
    <source>
        <dbReference type="Proteomes" id="UP000032141"/>
    </source>
</evidence>
<name>A0A0D3BMA9_BRAOL</name>
<reference evidence="1" key="2">
    <citation type="submission" date="2015-03" db="UniProtKB">
        <authorList>
            <consortium name="EnsemblPlants"/>
        </authorList>
    </citation>
    <scope>IDENTIFICATION</scope>
</reference>